<protein>
    <submittedName>
        <fullName evidence="1">Unannotated protein</fullName>
    </submittedName>
</protein>
<organism evidence="1">
    <name type="scientific">freshwater metagenome</name>
    <dbReference type="NCBI Taxonomy" id="449393"/>
    <lineage>
        <taxon>unclassified sequences</taxon>
        <taxon>metagenomes</taxon>
        <taxon>ecological metagenomes</taxon>
    </lineage>
</organism>
<reference evidence="1" key="1">
    <citation type="submission" date="2020-05" db="EMBL/GenBank/DDBJ databases">
        <authorList>
            <person name="Chiriac C."/>
            <person name="Salcher M."/>
            <person name="Ghai R."/>
            <person name="Kavagutti S V."/>
        </authorList>
    </citation>
    <scope>NUCLEOTIDE SEQUENCE</scope>
</reference>
<proteinExistence type="predicted"/>
<sequence>MSFLGMVCISIIFASCGSSQSTDSDVQATTTTVKEGATWVIVNPIDAYAAPFAQAVCDTLTVWKPPVDSTTKEVADFTKRVAALKRMIGSPDDATFSMTYWGLYGIANAALEYERKYPNAETRGWSLSMGIRHECVPLNLTEENSKYALMPD</sequence>
<evidence type="ECO:0000313" key="1">
    <source>
        <dbReference type="EMBL" id="CAB4647494.1"/>
    </source>
</evidence>
<gene>
    <name evidence="1" type="ORF">UFOPK2214_00351</name>
</gene>
<name>A0A6J6KH34_9ZZZZ</name>
<accession>A0A6J6KH34</accession>
<dbReference type="AlphaFoldDB" id="A0A6J6KH34"/>
<dbReference type="EMBL" id="CAEZWJ010000007">
    <property type="protein sequence ID" value="CAB4647494.1"/>
    <property type="molecule type" value="Genomic_DNA"/>
</dbReference>